<feature type="region of interest" description="Disordered" evidence="1">
    <location>
        <begin position="245"/>
        <end position="278"/>
    </location>
</feature>
<feature type="compositionally biased region" description="Low complexity" evidence="1">
    <location>
        <begin position="303"/>
        <end position="318"/>
    </location>
</feature>
<feature type="compositionally biased region" description="Basic and acidic residues" evidence="1">
    <location>
        <begin position="543"/>
        <end position="571"/>
    </location>
</feature>
<feature type="region of interest" description="Disordered" evidence="1">
    <location>
        <begin position="473"/>
        <end position="733"/>
    </location>
</feature>
<evidence type="ECO:0000313" key="2">
    <source>
        <dbReference type="EMBL" id="CAH1789769.1"/>
    </source>
</evidence>
<protein>
    <submittedName>
        <fullName evidence="2">Uncharacterized protein</fullName>
    </submittedName>
</protein>
<feature type="compositionally biased region" description="Basic and acidic residues" evidence="1">
    <location>
        <begin position="326"/>
        <end position="338"/>
    </location>
</feature>
<feature type="region of interest" description="Disordered" evidence="1">
    <location>
        <begin position="1062"/>
        <end position="1084"/>
    </location>
</feature>
<feature type="region of interest" description="Disordered" evidence="1">
    <location>
        <begin position="773"/>
        <end position="909"/>
    </location>
</feature>
<feature type="compositionally biased region" description="Low complexity" evidence="1">
    <location>
        <begin position="72"/>
        <end position="82"/>
    </location>
</feature>
<feature type="region of interest" description="Disordered" evidence="1">
    <location>
        <begin position="1125"/>
        <end position="1211"/>
    </location>
</feature>
<feature type="compositionally biased region" description="Polar residues" evidence="1">
    <location>
        <begin position="424"/>
        <end position="434"/>
    </location>
</feature>
<sequence length="1596" mass="176856">MMLSQGDNCVIFVENAWKKDLCRNCLRPKIEHNVGSTASLLRKPPKSQTSIDEKLTHGKRKEPNVTRKVLGSSSLSQSSFTSKPTTTKQAKSALKRSNAGQNKSLNVGFSKSEDLIGTNGGILYSSEDDDIENNNNANSDDSNDEPMSSEEREMAKLTFENTNWNSDPHNLKVKTNGNIIKREVIQPAKDPALHTRKSPPPQASQTFNRITNINIKEDTDNAPPRLRVSEHEYSEIAEIQRTSAEISRKFNDHDYSSLSSREGTPERSQGAYYNEKPVPSGHTYSEVLYNKAAASLDSDSIASSMSISSNKGSSENSGDNASKTDISSDRGTPTKDDNDFPDATPYKVVDIELKDSNPVPYTVVDVSSIDAAPIQNEAPKVPELPPPNDEKKKKKGSFLFRHFKKSDKQNVELKSKITIDADNTDTYQKSNSPTKPGESFRKLNNDFTTNFTPQSSFLHNNVAARNAINSDKSKLTLDNPNEQSDIKPLQPDFKITKQINIAPDPSKCPATTGIRESTGSHAYEPIDEPTISKAISNPPLKAENPKVEPDDKLNADNQKPKEGTNNPEKRTSTGVKQTIPKEFQEKILSIANNVDFKTGKARPLRPAPPPPPPPTQSQQPPQSPPVSDMHVVNVPEGKLGSPSNKKKFGVKTTEIQDPVPGNSKKTKKSGKSFFKKFLRKGSNLEPSSYNFGNSGSSDIPGNTIVTDSDNSGGSTDDEMEHEAIPECTSDQQGGDVQLIKSKFISTFATKNDNLCNPNKDKLTKVTLKSTDSICESSTDTVHKPTLKKSASYSMGTFDDKILTDTEGEPRRKNSVQDRINRYREATSQESTPEKPINNTRRPRRTPSMKSPPPSPPVKKNPNIIPRKQSDSETDTASSSLLCHSNPKSPKGKIKTKHIGKLRQNSSPALTISAPILHSNLKRAASINENTEATASACAQQRKTRPVVYNKKKAGSDNEVKRSRSASGGLPGPRSLRSPSPVRPPQPLSRVRSVTDGLIGASFKRPTRPPPPKREDLVSPVKQEAECDIGECDNKEMNDRTDNTHVHLEGVCQDDVAPIEDIPNSPPPVPPHSDLHGYEPVTLPDDPTLQSNNININEPHKLKILTGHSTDNIYDMINEYAVTENGNMSQNSSSTNSPASTSSSPDEYLVPVKSPPSDHNANCKVTQHKDSEDSDSDNNEANNNVPTGQETDNEPRPKPAPRRLIPRTRSTSETYILMYNGTQHEYDNIPTENAPTNISEGFERISELNSKAFQSITETIEIPVRKESVYKRHYGLSDFVIKTEEGVYIHDDISLFPASLQKIPDRKCVLMISKKVLPADIISFSHSNVVNVQNTFIDKAPSILLHPSLQDTNHAGEPLNMHASLGILMYDSVETLSECLELTRHVYKDKIDLHERSACFIMLQVLHSVQYLHERGYTCDSFSTKDTLVAISQNNEKHVIVCPVLRKQISADQEWQNTTDGLANLVSELCDVQYTGKRTSRTSDLYSSRTPYTRGLFKVLQLLYQGSSECLKKCMTILEFMLWGPCEEDIKTMTLAEDRVQAFHVWLTVEQTRILNDTTIKLLNGTGKLRLEEILQTKYLNQSNGQSLFQTTRLLFK</sequence>
<feature type="compositionally biased region" description="Polar residues" evidence="1">
    <location>
        <begin position="929"/>
        <end position="940"/>
    </location>
</feature>
<feature type="compositionally biased region" description="Basic and acidic residues" evidence="1">
    <location>
        <begin position="797"/>
        <end position="826"/>
    </location>
</feature>
<gene>
    <name evidence="2" type="ORF">OFUS_LOCUS15073</name>
</gene>
<feature type="compositionally biased region" description="Basic and acidic residues" evidence="1">
    <location>
        <begin position="51"/>
        <end position="65"/>
    </location>
</feature>
<feature type="compositionally biased region" description="Basic residues" evidence="1">
    <location>
        <begin position="664"/>
        <end position="679"/>
    </location>
</feature>
<accession>A0A8J1TU51</accession>
<feature type="region of interest" description="Disordered" evidence="1">
    <location>
        <begin position="303"/>
        <end position="343"/>
    </location>
</feature>
<feature type="region of interest" description="Disordered" evidence="1">
    <location>
        <begin position="120"/>
        <end position="152"/>
    </location>
</feature>
<reference evidence="2" key="1">
    <citation type="submission" date="2022-03" db="EMBL/GenBank/DDBJ databases">
        <authorList>
            <person name="Martin C."/>
        </authorList>
    </citation>
    <scope>NUCLEOTIDE SEQUENCE</scope>
</reference>
<feature type="compositionally biased region" description="Basic residues" evidence="1">
    <location>
        <begin position="941"/>
        <end position="952"/>
    </location>
</feature>
<feature type="compositionally biased region" description="Polar residues" evidence="1">
    <location>
        <begin position="684"/>
        <end position="705"/>
    </location>
</feature>
<feature type="region of interest" description="Disordered" evidence="1">
    <location>
        <begin position="36"/>
        <end position="106"/>
    </location>
</feature>
<feature type="compositionally biased region" description="Low complexity" evidence="1">
    <location>
        <begin position="1128"/>
        <end position="1144"/>
    </location>
</feature>
<evidence type="ECO:0000313" key="3">
    <source>
        <dbReference type="Proteomes" id="UP000749559"/>
    </source>
</evidence>
<dbReference type="OrthoDB" id="6096242at2759"/>
<evidence type="ECO:0000256" key="1">
    <source>
        <dbReference type="SAM" id="MobiDB-lite"/>
    </source>
</evidence>
<feature type="compositionally biased region" description="Pro residues" evidence="1">
    <location>
        <begin position="849"/>
        <end position="858"/>
    </location>
</feature>
<feature type="region of interest" description="Disordered" evidence="1">
    <location>
        <begin position="424"/>
        <end position="447"/>
    </location>
</feature>
<keyword evidence="3" id="KW-1185">Reference proteome</keyword>
<feature type="compositionally biased region" description="Pro residues" evidence="1">
    <location>
        <begin position="605"/>
        <end position="615"/>
    </location>
</feature>
<proteinExistence type="predicted"/>
<dbReference type="Proteomes" id="UP000749559">
    <property type="component" value="Unassembled WGS sequence"/>
</dbReference>
<dbReference type="EMBL" id="CAIIXF020000007">
    <property type="protein sequence ID" value="CAH1789769.1"/>
    <property type="molecule type" value="Genomic_DNA"/>
</dbReference>
<feature type="region of interest" description="Disordered" evidence="1">
    <location>
        <begin position="929"/>
        <end position="1021"/>
    </location>
</feature>
<feature type="compositionally biased region" description="Basic and acidic residues" evidence="1">
    <location>
        <begin position="246"/>
        <end position="255"/>
    </location>
</feature>
<feature type="region of interest" description="Disordered" evidence="1">
    <location>
        <begin position="374"/>
        <end position="393"/>
    </location>
</feature>
<feature type="compositionally biased region" description="Polar residues" evidence="1">
    <location>
        <begin position="874"/>
        <end position="887"/>
    </location>
</feature>
<name>A0A8J1TU51_OWEFU</name>
<organism evidence="2 3">
    <name type="scientific">Owenia fusiformis</name>
    <name type="common">Polychaete worm</name>
    <dbReference type="NCBI Taxonomy" id="6347"/>
    <lineage>
        <taxon>Eukaryota</taxon>
        <taxon>Metazoa</taxon>
        <taxon>Spiralia</taxon>
        <taxon>Lophotrochozoa</taxon>
        <taxon>Annelida</taxon>
        <taxon>Polychaeta</taxon>
        <taxon>Sedentaria</taxon>
        <taxon>Canalipalpata</taxon>
        <taxon>Sabellida</taxon>
        <taxon>Oweniida</taxon>
        <taxon>Oweniidae</taxon>
        <taxon>Owenia</taxon>
    </lineage>
</organism>
<feature type="compositionally biased region" description="Basic residues" evidence="1">
    <location>
        <begin position="889"/>
        <end position="900"/>
    </location>
</feature>
<comment type="caution">
    <text evidence="2">The sequence shown here is derived from an EMBL/GenBank/DDBJ whole genome shotgun (WGS) entry which is preliminary data.</text>
</comment>